<dbReference type="PROSITE" id="PS50012">
    <property type="entry name" value="RCC1_3"/>
    <property type="match status" value="1"/>
</dbReference>
<evidence type="ECO:0000313" key="2">
    <source>
        <dbReference type="EMBL" id="CAE7217818.1"/>
    </source>
</evidence>
<accession>A0A812K0E1</accession>
<dbReference type="EMBL" id="CAJNIZ010003032">
    <property type="protein sequence ID" value="CAE7217818.1"/>
    <property type="molecule type" value="Genomic_DNA"/>
</dbReference>
<dbReference type="Pfam" id="PF13540">
    <property type="entry name" value="RCC1_2"/>
    <property type="match status" value="4"/>
</dbReference>
<feature type="repeat" description="RCC1" evidence="1">
    <location>
        <begin position="165"/>
        <end position="224"/>
    </location>
</feature>
<dbReference type="PANTHER" id="PTHR45982">
    <property type="entry name" value="REGULATOR OF CHROMOSOME CONDENSATION"/>
    <property type="match status" value="1"/>
</dbReference>
<proteinExistence type="predicted"/>
<dbReference type="PANTHER" id="PTHR45982:SF1">
    <property type="entry name" value="REGULATOR OF CHROMOSOME CONDENSATION"/>
    <property type="match status" value="1"/>
</dbReference>
<dbReference type="GO" id="GO:0005737">
    <property type="term" value="C:cytoplasm"/>
    <property type="evidence" value="ECO:0007669"/>
    <property type="project" value="TreeGrafter"/>
</dbReference>
<dbReference type="InterPro" id="IPR051553">
    <property type="entry name" value="Ran_GTPase-activating"/>
</dbReference>
<evidence type="ECO:0000256" key="1">
    <source>
        <dbReference type="PROSITE-ProRule" id="PRU00235"/>
    </source>
</evidence>
<dbReference type="Proteomes" id="UP000649617">
    <property type="component" value="Unassembled WGS sequence"/>
</dbReference>
<reference evidence="2" key="1">
    <citation type="submission" date="2021-02" db="EMBL/GenBank/DDBJ databases">
        <authorList>
            <person name="Dougan E. K."/>
            <person name="Rhodes N."/>
            <person name="Thang M."/>
            <person name="Chan C."/>
        </authorList>
    </citation>
    <scope>NUCLEOTIDE SEQUENCE</scope>
</reference>
<comment type="caution">
    <text evidence="2">The sequence shown here is derived from an EMBL/GenBank/DDBJ whole genome shotgun (WGS) entry which is preliminary data.</text>
</comment>
<dbReference type="InterPro" id="IPR009091">
    <property type="entry name" value="RCC1/BLIP-II"/>
</dbReference>
<dbReference type="InterPro" id="IPR000408">
    <property type="entry name" value="Reg_chr_condens"/>
</dbReference>
<dbReference type="AlphaFoldDB" id="A0A812K0E1"/>
<name>A0A812K0E1_SYMPI</name>
<dbReference type="GO" id="GO:0005085">
    <property type="term" value="F:guanyl-nucleotide exchange factor activity"/>
    <property type="evidence" value="ECO:0007669"/>
    <property type="project" value="TreeGrafter"/>
</dbReference>
<dbReference type="SUPFAM" id="SSF50985">
    <property type="entry name" value="RCC1/BLIP-II"/>
    <property type="match status" value="1"/>
</dbReference>
<evidence type="ECO:0000313" key="3">
    <source>
        <dbReference type="Proteomes" id="UP000649617"/>
    </source>
</evidence>
<organism evidence="2 3">
    <name type="scientific">Symbiodinium pilosum</name>
    <name type="common">Dinoflagellate</name>
    <dbReference type="NCBI Taxonomy" id="2952"/>
    <lineage>
        <taxon>Eukaryota</taxon>
        <taxon>Sar</taxon>
        <taxon>Alveolata</taxon>
        <taxon>Dinophyceae</taxon>
        <taxon>Suessiales</taxon>
        <taxon>Symbiodiniaceae</taxon>
        <taxon>Symbiodinium</taxon>
    </lineage>
</organism>
<sequence length="248" mass="25607">MGTELPPVDLGSGVVVLQVSAGSLHTCALLKGGAIKCFGIGSRLGLGDACGPQSSGFLRLREPSTTRGDDPNEMGAALPTVDLGTDFEALQVVVGAHHACALSSQGRIKCWGLSWYLGLGLPGSNYVGSEAQQMGEHLPYVDLGPLPARQITAGWLHTCAVLADGSTRCWGLNDRGQLGHASTEDAGEAPGEMGAALPVTELGDGVVVQQIAAGNHHTCAILQDASLKCWGWGQHGQPGPWTAQRALL</sequence>
<dbReference type="Gene3D" id="2.130.10.30">
    <property type="entry name" value="Regulator of chromosome condensation 1/beta-lactamase-inhibitor protein II"/>
    <property type="match status" value="2"/>
</dbReference>
<protein>
    <submittedName>
        <fullName evidence="2">HERC5 protein</fullName>
    </submittedName>
</protein>
<keyword evidence="3" id="KW-1185">Reference proteome</keyword>
<gene>
    <name evidence="2" type="primary">HERC5</name>
    <name evidence="2" type="ORF">SPIL2461_LOCUS2715</name>
</gene>
<dbReference type="OrthoDB" id="427523at2759"/>